<accession>A0A0B2QQB9</accession>
<proteinExistence type="predicted"/>
<reference evidence="3" key="1">
    <citation type="submission" date="2014-07" db="EMBL/GenBank/DDBJ databases">
        <title>Identification of a novel salt tolerance gene in wild soybean by whole-genome sequencing.</title>
        <authorList>
            <person name="Lam H.-M."/>
            <person name="Qi X."/>
            <person name="Li M.-W."/>
            <person name="Liu X."/>
            <person name="Xie M."/>
            <person name="Ni M."/>
            <person name="Xu X."/>
        </authorList>
    </citation>
    <scope>NUCLEOTIDE SEQUENCE [LARGE SCALE GENOMIC DNA]</scope>
    <source>
        <tissue evidence="3">Root</tissue>
    </source>
</reference>
<dbReference type="InterPro" id="IPR011990">
    <property type="entry name" value="TPR-like_helical_dom_sf"/>
</dbReference>
<dbReference type="Gene3D" id="1.25.40.10">
    <property type="entry name" value="Tetratricopeptide repeat domain"/>
    <property type="match status" value="1"/>
</dbReference>
<protein>
    <submittedName>
        <fullName evidence="3">Putative pentatricopeptide repeat-containing protein, mitochondrial</fullName>
    </submittedName>
</protein>
<keyword evidence="1" id="KW-0677">Repeat</keyword>
<dbReference type="Pfam" id="PF12854">
    <property type="entry name" value="PPR_1"/>
    <property type="match status" value="1"/>
</dbReference>
<name>A0A0B2QQB9_GLYSO</name>
<dbReference type="PROSITE" id="PS51375">
    <property type="entry name" value="PPR"/>
    <property type="match status" value="1"/>
</dbReference>
<feature type="repeat" description="PPR" evidence="2">
    <location>
        <begin position="75"/>
        <end position="109"/>
    </location>
</feature>
<dbReference type="PANTHER" id="PTHR45613:SF207">
    <property type="entry name" value="OS08G0300700 PROTEIN"/>
    <property type="match status" value="1"/>
</dbReference>
<evidence type="ECO:0000256" key="1">
    <source>
        <dbReference type="ARBA" id="ARBA00022737"/>
    </source>
</evidence>
<organism evidence="3">
    <name type="scientific">Glycine soja</name>
    <name type="common">Wild soybean</name>
    <dbReference type="NCBI Taxonomy" id="3848"/>
    <lineage>
        <taxon>Eukaryota</taxon>
        <taxon>Viridiplantae</taxon>
        <taxon>Streptophyta</taxon>
        <taxon>Embryophyta</taxon>
        <taxon>Tracheophyta</taxon>
        <taxon>Spermatophyta</taxon>
        <taxon>Magnoliopsida</taxon>
        <taxon>eudicotyledons</taxon>
        <taxon>Gunneridae</taxon>
        <taxon>Pentapetalae</taxon>
        <taxon>rosids</taxon>
        <taxon>fabids</taxon>
        <taxon>Fabales</taxon>
        <taxon>Fabaceae</taxon>
        <taxon>Papilionoideae</taxon>
        <taxon>50 kb inversion clade</taxon>
        <taxon>NPAAA clade</taxon>
        <taxon>indigoferoid/millettioid clade</taxon>
        <taxon>Phaseoleae</taxon>
        <taxon>Glycine</taxon>
        <taxon>Glycine subgen. Soja</taxon>
    </lineage>
</organism>
<dbReference type="EMBL" id="KN655996">
    <property type="protein sequence ID" value="KHN23726.1"/>
    <property type="molecule type" value="Genomic_DNA"/>
</dbReference>
<evidence type="ECO:0000313" key="3">
    <source>
        <dbReference type="EMBL" id="KHN23726.1"/>
    </source>
</evidence>
<dbReference type="Pfam" id="PF13041">
    <property type="entry name" value="PPR_2"/>
    <property type="match status" value="1"/>
</dbReference>
<evidence type="ECO:0000256" key="2">
    <source>
        <dbReference type="PROSITE-ProRule" id="PRU00708"/>
    </source>
</evidence>
<dbReference type="InterPro" id="IPR002885">
    <property type="entry name" value="PPR_rpt"/>
</dbReference>
<dbReference type="Proteomes" id="UP000053555">
    <property type="component" value="Unassembled WGS sequence"/>
</dbReference>
<sequence>MAKILKSGYQPDTITFTTLVIGDTRAAIQLLRKIYGRLTKPNELMFNDIIDAMCKDQLVNEAYGLFSEMAVKGATVVTYNSLTYGFCIVGKLKEATGLLNEMVSKTINPNVYTLVDA</sequence>
<dbReference type="PANTHER" id="PTHR45613">
    <property type="entry name" value="PENTATRICOPEPTIDE REPEAT-CONTAINING PROTEIN"/>
    <property type="match status" value="1"/>
</dbReference>
<dbReference type="NCBIfam" id="TIGR00756">
    <property type="entry name" value="PPR"/>
    <property type="match status" value="2"/>
</dbReference>
<dbReference type="AlphaFoldDB" id="A0A0B2QQB9"/>
<gene>
    <name evidence="3" type="ORF">glysoja_033609</name>
</gene>